<comment type="caution">
    <text evidence="3">The sequence shown here is derived from an EMBL/GenBank/DDBJ whole genome shotgun (WGS) entry which is preliminary data.</text>
</comment>
<evidence type="ECO:0000256" key="1">
    <source>
        <dbReference type="ARBA" id="ARBA00023242"/>
    </source>
</evidence>
<name>A0A8H4L973_9HYPO</name>
<protein>
    <submittedName>
        <fullName evidence="3">Het domain</fullName>
    </submittedName>
</protein>
<dbReference type="EMBL" id="JAADYS010001271">
    <property type="protein sequence ID" value="KAF4463928.1"/>
    <property type="molecule type" value="Genomic_DNA"/>
</dbReference>
<dbReference type="PANTHER" id="PTHR33112:SF10">
    <property type="entry name" value="TOL"/>
    <property type="match status" value="1"/>
</dbReference>
<dbReference type="PANTHER" id="PTHR33112">
    <property type="entry name" value="DOMAIN PROTEIN, PUTATIVE-RELATED"/>
    <property type="match status" value="1"/>
</dbReference>
<dbReference type="InterPro" id="IPR010730">
    <property type="entry name" value="HET"/>
</dbReference>
<gene>
    <name evidence="3" type="ORF">FALBO_9246</name>
</gene>
<dbReference type="OrthoDB" id="5347061at2759"/>
<keyword evidence="1" id="KW-0539">Nucleus</keyword>
<reference evidence="3 4" key="1">
    <citation type="submission" date="2020-01" db="EMBL/GenBank/DDBJ databases">
        <title>Identification and distribution of gene clusters putatively required for synthesis of sphingolipid metabolism inhibitors in phylogenetically diverse species of the filamentous fungus Fusarium.</title>
        <authorList>
            <person name="Kim H.-S."/>
            <person name="Busman M."/>
            <person name="Brown D.W."/>
            <person name="Divon H."/>
            <person name="Uhlig S."/>
            <person name="Proctor R.H."/>
        </authorList>
    </citation>
    <scope>NUCLEOTIDE SEQUENCE [LARGE SCALE GENOMIC DNA]</scope>
    <source>
        <strain evidence="3 4">NRRL 20459</strain>
    </source>
</reference>
<evidence type="ECO:0000313" key="3">
    <source>
        <dbReference type="EMBL" id="KAF4463928.1"/>
    </source>
</evidence>
<organism evidence="3 4">
    <name type="scientific">Fusarium albosuccineum</name>
    <dbReference type="NCBI Taxonomy" id="1237068"/>
    <lineage>
        <taxon>Eukaryota</taxon>
        <taxon>Fungi</taxon>
        <taxon>Dikarya</taxon>
        <taxon>Ascomycota</taxon>
        <taxon>Pezizomycotina</taxon>
        <taxon>Sordariomycetes</taxon>
        <taxon>Hypocreomycetidae</taxon>
        <taxon>Hypocreales</taxon>
        <taxon>Nectriaceae</taxon>
        <taxon>Fusarium</taxon>
        <taxon>Fusarium decemcellulare species complex</taxon>
    </lineage>
</organism>
<evidence type="ECO:0000313" key="4">
    <source>
        <dbReference type="Proteomes" id="UP000554235"/>
    </source>
</evidence>
<proteinExistence type="predicted"/>
<sequence length="1106" mass="125538">MDTEPGNSLTHGPVVGGCSLFQQDPNWPFSFTGNRLPPWVNPNPIRQPQPSFEDEAVTYFLNEYCIEPGPGGFGGHLDFLHDIYQSSYHNSCLRPATLAIACMSLSRYYKSSKLYFRARAYYGAALRAVNRNLSASSRTVKDDALVSIMLLGMIEDIDSEDSSAKTNHMLAISKIYEIIGHRLLNHIHLKALDGWIFSELQITSFSANKSLDCLTIPDANLDTSNFYIRLTLICTRIGHFYRLAKQLTSSEASGTPETPEEIACQTLQREKLLSAIQQAMTIQSELADIAGSLPPDWKTWRTEGKRQANTESPTYPSRWITCLGCGFNMTLVIFYNWFLSCCRTLVRLDYRNDQPTPETHLAETSMQLANAQLKRLTTSLSRLFSVIPGSWLLSQNRPPKPRKAVTISQLGNHLNNKTPQNCILLNVPPPERTVHMNMAEPAQTPCDLCLGVIRYITDYSGPGGETQRLEWHQDIDQLQTSARSCTLCSSIWDLSLSSRLSMATEKLAGSTLRSSPQLRLEVVNAKKTGGVYWAVLHTAMNVKQLGLEYICVDTIGISSRPACEDHEHPKFWQFGKLEEGRTLSEDRIATISGWLQDCESNHEACHPAPTHYPTRLIDVKPDRPLRLVSRDLIQEDKNPIRYATLSHSWGRFVPIQTTKETKPVFEESLSEELLPRTFRDAVSITRRLGIRYLWIDSLCIVQDDPQDWQREALQMKDIYSGGTIKIAASDAIDSTRGCFPDETEIADLDRATSPVPGYTAKLPRVFAYQQRDQPNDQPRSIMIRFQARTPRMHRDQAHLSSRGWVLQEEILSHRIVHCMVPEMHWQCRGSNKTQAGQSFEDLELLSDDRNFQLAPSRRKARVWHEWIERYSTRDFTFPTDRVPAMAGITSYYHQITGYSPVLGLWKESFAGDLLWLRIGPAKESGMAEMPSWTWLSCNAPIVYDFFTLSMQDTEDIEDHVRVLSCDITWSGLPMASSVQSTSLVIRGHLKDLRFRIATEAGSNPPYFHLEGEKLDHSKPMPWSCAGQFDDPTIVRDGFATYTCLLVRCRSEENSEFRETFIILEPVVGSLDETTTEVTCFRRIGLGSIHGRERTFLLSEEKEIRLY</sequence>
<feature type="domain" description="Heterokaryon incompatibility" evidence="2">
    <location>
        <begin position="642"/>
        <end position="808"/>
    </location>
</feature>
<evidence type="ECO:0000259" key="2">
    <source>
        <dbReference type="Pfam" id="PF06985"/>
    </source>
</evidence>
<dbReference type="AlphaFoldDB" id="A0A8H4L973"/>
<dbReference type="Pfam" id="PF06985">
    <property type="entry name" value="HET"/>
    <property type="match status" value="1"/>
</dbReference>
<dbReference type="InterPro" id="IPR021858">
    <property type="entry name" value="Fun_TF"/>
</dbReference>
<dbReference type="Pfam" id="PF11951">
    <property type="entry name" value="Fungal_trans_2"/>
    <property type="match status" value="1"/>
</dbReference>
<accession>A0A8H4L973</accession>
<dbReference type="Proteomes" id="UP000554235">
    <property type="component" value="Unassembled WGS sequence"/>
</dbReference>
<keyword evidence="4" id="KW-1185">Reference proteome</keyword>